<comment type="subunit">
    <text evidence="3">Homodimer.</text>
</comment>
<dbReference type="Gene3D" id="3.40.50.620">
    <property type="entry name" value="HUPs"/>
    <property type="match status" value="2"/>
</dbReference>
<dbReference type="InterPro" id="IPR014729">
    <property type="entry name" value="Rossmann-like_a/b/a_fold"/>
</dbReference>
<keyword evidence="7" id="KW-1185">Reference proteome</keyword>
<dbReference type="GO" id="GO:0005737">
    <property type="term" value="C:cytoplasm"/>
    <property type="evidence" value="ECO:0007669"/>
    <property type="project" value="UniProtKB-SubCell"/>
</dbReference>
<evidence type="ECO:0000256" key="4">
    <source>
        <dbReference type="ARBA" id="ARBA00022490"/>
    </source>
</evidence>
<dbReference type="RefSeq" id="WP_102827918.1">
    <property type="nucleotide sequence ID" value="NZ_CP065721.1"/>
</dbReference>
<dbReference type="Proteomes" id="UP000235881">
    <property type="component" value="Unassembled WGS sequence"/>
</dbReference>
<gene>
    <name evidence="6" type="ORF">CXK95_05760</name>
</gene>
<dbReference type="InterPro" id="IPR006015">
    <property type="entry name" value="Universal_stress_UspA"/>
</dbReference>
<dbReference type="EMBL" id="POUK01000002">
    <property type="protein sequence ID" value="PNF77192.1"/>
    <property type="molecule type" value="Genomic_DNA"/>
</dbReference>
<evidence type="ECO:0000256" key="3">
    <source>
        <dbReference type="ARBA" id="ARBA00011738"/>
    </source>
</evidence>
<feature type="domain" description="UspA" evidence="5">
    <location>
        <begin position="1"/>
        <end position="123"/>
    </location>
</feature>
<dbReference type="PANTHER" id="PTHR46268">
    <property type="entry name" value="STRESS RESPONSE PROTEIN NHAX"/>
    <property type="match status" value="1"/>
</dbReference>
<evidence type="ECO:0000313" key="6">
    <source>
        <dbReference type="EMBL" id="PNF77192.1"/>
    </source>
</evidence>
<feature type="domain" description="UspA" evidence="5">
    <location>
        <begin position="136"/>
        <end position="265"/>
    </location>
</feature>
<dbReference type="PANTHER" id="PTHR46268:SF23">
    <property type="entry name" value="UNIVERSAL STRESS PROTEIN A-RELATED"/>
    <property type="match status" value="1"/>
</dbReference>
<dbReference type="AlphaFoldDB" id="A0A8E2QE84"/>
<accession>A0A8E2QE84</accession>
<evidence type="ECO:0000256" key="2">
    <source>
        <dbReference type="ARBA" id="ARBA00008791"/>
    </source>
</evidence>
<organism evidence="6 7">
    <name type="scientific">Stutzerimonas degradans</name>
    <dbReference type="NCBI Taxonomy" id="2968968"/>
    <lineage>
        <taxon>Bacteria</taxon>
        <taxon>Pseudomonadati</taxon>
        <taxon>Pseudomonadota</taxon>
        <taxon>Gammaproteobacteria</taxon>
        <taxon>Pseudomonadales</taxon>
        <taxon>Pseudomonadaceae</taxon>
        <taxon>Stutzerimonas</taxon>
    </lineage>
</organism>
<comment type="subcellular location">
    <subcellularLocation>
        <location evidence="1">Cytoplasm</location>
    </subcellularLocation>
</comment>
<sequence>MVQHILVAHDLSPEADLALRRAAQLAQQSGARLSLLHVLDSRGEPQDEASVRADLQARLQANGAATAQLWLRHGQPVEEVLTQAQGLEADLLVLGRHHRHSSLGFAGTTLERILLASPAPLLLAAHPAVEPYSCALAALDFSPCANRALQIAWRLLPAGGELHALHIHEVAEIHGADADALALEHELFEQLIEDIQDTLPDSRATLSYSLHQGERNNCLEAALDELHPQLLALGGHSRGELSSALLGSLTRQFLDQPPCDVLVAR</sequence>
<protein>
    <submittedName>
        <fullName evidence="6">Universal stress protein</fullName>
    </submittedName>
</protein>
<dbReference type="CDD" id="cd00293">
    <property type="entry name" value="USP-like"/>
    <property type="match status" value="2"/>
</dbReference>
<comment type="similarity">
    <text evidence="2">Belongs to the universal stress protein A family.</text>
</comment>
<name>A0A8E2QE84_9GAMM</name>
<dbReference type="PRINTS" id="PR01438">
    <property type="entry name" value="UNVRSLSTRESS"/>
</dbReference>
<evidence type="ECO:0000313" key="7">
    <source>
        <dbReference type="Proteomes" id="UP000235881"/>
    </source>
</evidence>
<keyword evidence="4" id="KW-0963">Cytoplasm</keyword>
<dbReference type="Pfam" id="PF00582">
    <property type="entry name" value="Usp"/>
    <property type="match status" value="2"/>
</dbReference>
<evidence type="ECO:0000259" key="5">
    <source>
        <dbReference type="Pfam" id="PF00582"/>
    </source>
</evidence>
<dbReference type="InterPro" id="IPR006016">
    <property type="entry name" value="UspA"/>
</dbReference>
<evidence type="ECO:0000256" key="1">
    <source>
        <dbReference type="ARBA" id="ARBA00004496"/>
    </source>
</evidence>
<reference evidence="6 7" key="1">
    <citation type="submission" date="2018-01" db="EMBL/GenBank/DDBJ databases">
        <title>Denitrification phenotypes of diverse strains of Pseudomonas stutzeri.</title>
        <authorList>
            <person name="Milligan D.A."/>
            <person name="Bergaust L."/>
            <person name="Bakken L.R."/>
            <person name="Frostegard A."/>
        </authorList>
    </citation>
    <scope>NUCLEOTIDE SEQUENCE [LARGE SCALE GENOMIC DNA]</scope>
    <source>
        <strain evidence="6 7">DSM 50238</strain>
    </source>
</reference>
<dbReference type="SUPFAM" id="SSF52402">
    <property type="entry name" value="Adenine nucleotide alpha hydrolases-like"/>
    <property type="match status" value="2"/>
</dbReference>
<comment type="caution">
    <text evidence="6">The sequence shown here is derived from an EMBL/GenBank/DDBJ whole genome shotgun (WGS) entry which is preliminary data.</text>
</comment>
<proteinExistence type="inferred from homology"/>